<dbReference type="PANTHER" id="PTHR23015:SF4">
    <property type="entry name" value="DUF38 DOMAIN-CONTAINING PROTEIN-RELATED"/>
    <property type="match status" value="1"/>
</dbReference>
<dbReference type="Pfam" id="PF01827">
    <property type="entry name" value="FTH"/>
    <property type="match status" value="1"/>
</dbReference>
<gene>
    <name evidence="2 4" type="ORF">CBG24664</name>
    <name evidence="2" type="ORF">CBG_24664</name>
</gene>
<dbReference type="OMA" id="IVELAQW"/>
<name>A8WL73_CAEBR</name>
<feature type="domain" description="F-box" evidence="1">
    <location>
        <begin position="1"/>
        <end position="50"/>
    </location>
</feature>
<dbReference type="RefSeq" id="XP_002648403.2">
    <property type="nucleotide sequence ID" value="XM_002648357.2"/>
</dbReference>
<dbReference type="PROSITE" id="PS50181">
    <property type="entry name" value="FBOX"/>
    <property type="match status" value="1"/>
</dbReference>
<dbReference type="EMBL" id="HE601264">
    <property type="protein sequence ID" value="CAP21218.2"/>
    <property type="molecule type" value="Genomic_DNA"/>
</dbReference>
<proteinExistence type="predicted"/>
<dbReference type="Pfam" id="PF00646">
    <property type="entry name" value="F-box"/>
    <property type="match status" value="1"/>
</dbReference>
<evidence type="ECO:0000313" key="2">
    <source>
        <dbReference type="EMBL" id="CAP21218.2"/>
    </source>
</evidence>
<dbReference type="eggNOG" id="ENOG502TJXT">
    <property type="taxonomic scope" value="Eukaryota"/>
</dbReference>
<dbReference type="Proteomes" id="UP000008549">
    <property type="component" value="Unassembled WGS sequence"/>
</dbReference>
<dbReference type="CTD" id="8590406"/>
<reference evidence="2 3" key="1">
    <citation type="journal article" date="2003" name="PLoS Biol.">
        <title>The genome sequence of Caenorhabditis briggsae: a platform for comparative genomics.</title>
        <authorList>
            <person name="Stein L.D."/>
            <person name="Bao Z."/>
            <person name="Blasiar D."/>
            <person name="Blumenthal T."/>
            <person name="Brent M.R."/>
            <person name="Chen N."/>
            <person name="Chinwalla A."/>
            <person name="Clarke L."/>
            <person name="Clee C."/>
            <person name="Coghlan A."/>
            <person name="Coulson A."/>
            <person name="D'Eustachio P."/>
            <person name="Fitch D.H."/>
            <person name="Fulton L.A."/>
            <person name="Fulton R.E."/>
            <person name="Griffiths-Jones S."/>
            <person name="Harris T.W."/>
            <person name="Hillier L.W."/>
            <person name="Kamath R."/>
            <person name="Kuwabara P.E."/>
            <person name="Mardis E.R."/>
            <person name="Marra M.A."/>
            <person name="Miner T.L."/>
            <person name="Minx P."/>
            <person name="Mullikin J.C."/>
            <person name="Plumb R.W."/>
            <person name="Rogers J."/>
            <person name="Schein J.E."/>
            <person name="Sohrmann M."/>
            <person name="Spieth J."/>
            <person name="Stajich J.E."/>
            <person name="Wei C."/>
            <person name="Willey D."/>
            <person name="Wilson R.K."/>
            <person name="Durbin R."/>
            <person name="Waterston R.H."/>
        </authorList>
    </citation>
    <scope>NUCLEOTIDE SEQUENCE [LARGE SCALE GENOMIC DNA]</scope>
    <source>
        <strain evidence="2 3">AF16</strain>
    </source>
</reference>
<evidence type="ECO:0000313" key="4">
    <source>
        <dbReference type="WormBase" id="CBG24664"/>
    </source>
</evidence>
<dbReference type="GeneID" id="8590406"/>
<protein>
    <submittedName>
        <fullName evidence="2">Protein CBG24664</fullName>
    </submittedName>
</protein>
<dbReference type="InterPro" id="IPR040161">
    <property type="entry name" value="FB224"/>
</dbReference>
<dbReference type="SMART" id="SM00256">
    <property type="entry name" value="FBOX"/>
    <property type="match status" value="1"/>
</dbReference>
<dbReference type="KEGG" id="cbr:CBG_24664"/>
<dbReference type="PANTHER" id="PTHR23015">
    <property type="entry name" value="UNCHARACTERIZED C.ELEGANS PROTEIN"/>
    <property type="match status" value="1"/>
</dbReference>
<dbReference type="InterPro" id="IPR002900">
    <property type="entry name" value="DUF38/FTH_CAE_spp"/>
</dbReference>
<dbReference type="InterPro" id="IPR036047">
    <property type="entry name" value="F-box-like_dom_sf"/>
</dbReference>
<dbReference type="SUPFAM" id="SSF81383">
    <property type="entry name" value="F-box domain"/>
    <property type="match status" value="1"/>
</dbReference>
<dbReference type="InParanoid" id="A8WL73"/>
<organism evidence="2 3">
    <name type="scientific">Caenorhabditis briggsae</name>
    <dbReference type="NCBI Taxonomy" id="6238"/>
    <lineage>
        <taxon>Eukaryota</taxon>
        <taxon>Metazoa</taxon>
        <taxon>Ecdysozoa</taxon>
        <taxon>Nematoda</taxon>
        <taxon>Chromadorea</taxon>
        <taxon>Rhabditida</taxon>
        <taxon>Rhabditina</taxon>
        <taxon>Rhabditomorpha</taxon>
        <taxon>Rhabditoidea</taxon>
        <taxon>Rhabditidae</taxon>
        <taxon>Peloderinae</taxon>
        <taxon>Caenorhabditis</taxon>
    </lineage>
</organism>
<sequence length="342" mass="40361">MEMPELVMENIIWFSDFRSVLKLRQVCRKFRDFIDDLNDSKLPDSKFANIEVISKKDENEITLFLVEPKDSHRSFHSIEYSESENSRSFNEKITNLGNSNIVDVAIRDLEWVLKFQKSNLNRLHFEFDDFQLQNDSSLYTLPFKLSNMLNVSGRKIKTRELSIKTYNKSHIMSILPFADSETLKTLDFCSFDPEMEIEIDEIAKTEQWKKANTLKCDFHLLNLNVEDICHFSSIDLKVDSITAGDLDFLRKAYISSSNFERLRFDLKLFNEQVELSNIWGPAFDSQLAIIWYFRIKDSEEKVLRIEIFYYNMIPRVYYATCFSIIELRSVLNGAILHDYNEN</sequence>
<dbReference type="InterPro" id="IPR001810">
    <property type="entry name" value="F-box_dom"/>
</dbReference>
<dbReference type="WormBase" id="CBG24664">
    <property type="protein sequence ID" value="CBP12980"/>
    <property type="gene ID" value="WBGene00042721"/>
</dbReference>
<dbReference type="HOGENOM" id="CLU_030831_0_1_1"/>
<keyword evidence="3" id="KW-1185">Reference proteome</keyword>
<evidence type="ECO:0000259" key="1">
    <source>
        <dbReference type="PROSITE" id="PS50181"/>
    </source>
</evidence>
<evidence type="ECO:0000313" key="3">
    <source>
        <dbReference type="Proteomes" id="UP000008549"/>
    </source>
</evidence>
<dbReference type="AlphaFoldDB" id="A8WL73"/>
<accession>A8WL73</accession>
<reference evidence="2 3" key="2">
    <citation type="journal article" date="2011" name="PLoS Genet.">
        <title>Caenorhabditis briggsae recombinant inbred line genotypes reveal inter-strain incompatibility and the evolution of recombination.</title>
        <authorList>
            <person name="Ross J.A."/>
            <person name="Koboldt D.C."/>
            <person name="Staisch J.E."/>
            <person name="Chamberlin H.M."/>
            <person name="Gupta B.P."/>
            <person name="Miller R.D."/>
            <person name="Baird S.E."/>
            <person name="Haag E.S."/>
        </authorList>
    </citation>
    <scope>NUCLEOTIDE SEQUENCE [LARGE SCALE GENOMIC DNA]</scope>
    <source>
        <strain evidence="2 3">AF16</strain>
    </source>
</reference>